<dbReference type="EMBL" id="OZ243562">
    <property type="protein sequence ID" value="CAN0499893.1"/>
    <property type="molecule type" value="Genomic_DNA"/>
</dbReference>
<protein>
    <submittedName>
        <fullName evidence="1">Uncharacterized protein</fullName>
    </submittedName>
</protein>
<organism evidence="1 2">
    <name type="scientific">Rangifer tarandus platyrhynchus</name>
    <name type="common">Svalbard reindeer</name>
    <dbReference type="NCBI Taxonomy" id="3082113"/>
    <lineage>
        <taxon>Eukaryota</taxon>
        <taxon>Metazoa</taxon>
        <taxon>Chordata</taxon>
        <taxon>Craniata</taxon>
        <taxon>Vertebrata</taxon>
        <taxon>Euteleostomi</taxon>
        <taxon>Mammalia</taxon>
        <taxon>Eutheria</taxon>
        <taxon>Laurasiatheria</taxon>
        <taxon>Artiodactyla</taxon>
        <taxon>Ruminantia</taxon>
        <taxon>Pecora</taxon>
        <taxon>Cervidae</taxon>
        <taxon>Odocoileinae</taxon>
        <taxon>Rangifer</taxon>
    </lineage>
</organism>
<dbReference type="Proteomes" id="UP001162501">
    <property type="component" value="Chromosome 34"/>
</dbReference>
<gene>
    <name evidence="1" type="ORF">MRATA1EN22A_LOCUS22205</name>
</gene>
<accession>A0ACB1MKF1</accession>
<reference evidence="1" key="1">
    <citation type="submission" date="2025-03" db="EMBL/GenBank/DDBJ databases">
        <authorList>
            <consortium name="ELIXIR-Norway"/>
            <consortium name="Elixir Norway"/>
        </authorList>
    </citation>
    <scope>NUCLEOTIDE SEQUENCE</scope>
</reference>
<evidence type="ECO:0000313" key="2">
    <source>
        <dbReference type="Proteomes" id="UP001162501"/>
    </source>
</evidence>
<name>A0ACB1MKF1_RANTA</name>
<proteinExistence type="predicted"/>
<sequence>MNSRVIRAALHSRLKWTGSTFGNKGKEHGGSAIIQIGLRHPLWEAAGAAALFQ</sequence>
<evidence type="ECO:0000313" key="1">
    <source>
        <dbReference type="EMBL" id="CAN0499893.1"/>
    </source>
</evidence>